<keyword evidence="3" id="KW-1185">Reference proteome</keyword>
<gene>
    <name evidence="2" type="ORF">CMMCAS07_15855</name>
</gene>
<reference evidence="2 3" key="1">
    <citation type="submission" date="2016-08" db="EMBL/GenBank/DDBJ databases">
        <title>Genome sequence of Clavibacter michiganensis subsp. michiganensis strain CASJ007.</title>
        <authorList>
            <person name="Thapa S.P."/>
            <person name="Coaker G."/>
        </authorList>
    </citation>
    <scope>NUCLEOTIDE SEQUENCE [LARGE SCALE GENOMIC DNA]</scope>
    <source>
        <strain evidence="2">CASJ007</strain>
    </source>
</reference>
<evidence type="ECO:0000256" key="1">
    <source>
        <dbReference type="SAM" id="MobiDB-lite"/>
    </source>
</evidence>
<dbReference type="AlphaFoldDB" id="A0A251XG84"/>
<sequence>MHVHLRSSVDDWLAWAVDAQIHPTVVEYITQRPDHLHVEPPKTEEAFSTPRSWHALADALTSWGADPDVDVVAMLAAGCVSAAHAASFAAWYKVRERAYELDAIIRGDLRWPAEVADRDLLHFHALSLRARLAKELPADIRHASPAGRQFAVRAKDLLIELADISLEIGQIVVAPTTRARLSCRRGSWSSSCGTCPGSRRSARRDARRNATGPKDPGLAAVMLGWSSVRRHPMFSHVAEELDVIRRDGIRPDDGWAQVDSETCDIVVDPVRRASPEEWAWVFAHLVLHLGFGHLDPRPPSSSRVEATAADVEVDRFLASLRFGRSPFALPAIWPVGSPERLVAEWRLTGVPAGFETCGTRARPRA</sequence>
<evidence type="ECO:0000313" key="2">
    <source>
        <dbReference type="EMBL" id="OUE00913.1"/>
    </source>
</evidence>
<comment type="caution">
    <text evidence="2">The sequence shown here is derived from an EMBL/GenBank/DDBJ whole genome shotgun (WGS) entry which is preliminary data.</text>
</comment>
<organism evidence="2 3">
    <name type="scientific">Clavibacter michiganensis subsp. michiganensis</name>
    <dbReference type="NCBI Taxonomy" id="33013"/>
    <lineage>
        <taxon>Bacteria</taxon>
        <taxon>Bacillati</taxon>
        <taxon>Actinomycetota</taxon>
        <taxon>Actinomycetes</taxon>
        <taxon>Micrococcales</taxon>
        <taxon>Microbacteriaceae</taxon>
        <taxon>Clavibacter</taxon>
    </lineage>
</organism>
<evidence type="ECO:0000313" key="3">
    <source>
        <dbReference type="Proteomes" id="UP000195062"/>
    </source>
</evidence>
<accession>A0A251XG84</accession>
<name>A0A251XG84_CLAMM</name>
<proteinExistence type="predicted"/>
<feature type="region of interest" description="Disordered" evidence="1">
    <location>
        <begin position="189"/>
        <end position="215"/>
    </location>
</feature>
<protein>
    <submittedName>
        <fullName evidence="2">Uncharacterized protein</fullName>
    </submittedName>
</protein>
<dbReference type="Proteomes" id="UP000195062">
    <property type="component" value="Unassembled WGS sequence"/>
</dbReference>
<dbReference type="EMBL" id="MDHH01000004">
    <property type="protein sequence ID" value="OUE00913.1"/>
    <property type="molecule type" value="Genomic_DNA"/>
</dbReference>